<keyword evidence="2" id="KW-1185">Reference proteome</keyword>
<dbReference type="EMBL" id="JAZGZP010000005">
    <property type="protein sequence ID" value="MFK7000026.1"/>
    <property type="molecule type" value="Genomic_DNA"/>
</dbReference>
<name>A0ABW8P6B8_9FLAO</name>
<dbReference type="Proteomes" id="UP001621706">
    <property type="component" value="Unassembled WGS sequence"/>
</dbReference>
<sequence length="138" mass="16637">MKTIFQITLILFFINEPSFSQGPPDWAPAHGYRAKTRYVYFPDHNFYYDLQAQNYIYLKGNNWEIKASLPSPFININLGQSSQVELDFYGERPYFYNENHIVRYKKIKKYKEKYHNNNIIEIHEDIHPRHGRGRGHKH</sequence>
<gene>
    <name evidence="1" type="ORF">V3I07_03850</name>
</gene>
<organism evidence="1 2">
    <name type="scientific">Flavobacterium oreochromis</name>
    <dbReference type="NCBI Taxonomy" id="2906078"/>
    <lineage>
        <taxon>Bacteria</taxon>
        <taxon>Pseudomonadati</taxon>
        <taxon>Bacteroidota</taxon>
        <taxon>Flavobacteriia</taxon>
        <taxon>Flavobacteriales</taxon>
        <taxon>Flavobacteriaceae</taxon>
        <taxon>Flavobacterium</taxon>
    </lineage>
</organism>
<evidence type="ECO:0000313" key="1">
    <source>
        <dbReference type="EMBL" id="MFK7000026.1"/>
    </source>
</evidence>
<proteinExistence type="predicted"/>
<protein>
    <submittedName>
        <fullName evidence="1">Uncharacterized protein</fullName>
    </submittedName>
</protein>
<evidence type="ECO:0000313" key="2">
    <source>
        <dbReference type="Proteomes" id="UP001621706"/>
    </source>
</evidence>
<accession>A0ABW8P6B8</accession>
<dbReference type="RefSeq" id="WP_088398094.1">
    <property type="nucleotide sequence ID" value="NZ_CP067377.1"/>
</dbReference>
<comment type="caution">
    <text evidence="1">The sequence shown here is derived from an EMBL/GenBank/DDBJ whole genome shotgun (WGS) entry which is preliminary data.</text>
</comment>
<reference evidence="1 2" key="1">
    <citation type="submission" date="2024-02" db="EMBL/GenBank/DDBJ databases">
        <title>Comparative Genomic Analysis of Flavobacterium Species Causing Columnaris Disease of Freshwater Fish in Thailand: Insights into Virulence and Resistance Mechanisms.</title>
        <authorList>
            <person name="Nguyen D."/>
            <person name="Chokmangmeepisarn P."/>
            <person name="Khianchaikhan K."/>
            <person name="Morishita M."/>
            <person name="Bunnoy A."/>
            <person name="Rodkhum C."/>
        </authorList>
    </citation>
    <scope>NUCLEOTIDE SEQUENCE [LARGE SCALE GENOMIC DNA]</scope>
    <source>
        <strain evidence="1 2">CNRT2201</strain>
    </source>
</reference>